<dbReference type="Gene3D" id="1.10.20.10">
    <property type="entry name" value="Histone, subunit A"/>
    <property type="match status" value="1"/>
</dbReference>
<gene>
    <name evidence="2" type="ORF">Q8F55_005437</name>
</gene>
<name>A0ABR3Q1M9_9TREE</name>
<evidence type="ECO:0008006" key="4">
    <source>
        <dbReference type="Google" id="ProtNLM"/>
    </source>
</evidence>
<evidence type="ECO:0000313" key="3">
    <source>
        <dbReference type="Proteomes" id="UP001565368"/>
    </source>
</evidence>
<accession>A0ABR3Q1M9</accession>
<dbReference type="PANTHER" id="PTHR46469:SF1">
    <property type="entry name" value="TRANSCRIPTION INITIATION FACTOR TFIID SUBUNIT 8"/>
    <property type="match status" value="1"/>
</dbReference>
<comment type="caution">
    <text evidence="2">The sequence shown here is derived from an EMBL/GenBank/DDBJ whole genome shotgun (WGS) entry which is preliminary data.</text>
</comment>
<reference evidence="2 3" key="1">
    <citation type="submission" date="2023-08" db="EMBL/GenBank/DDBJ databases">
        <title>Annotated Genome Sequence of Vanrija albida AlHP1.</title>
        <authorList>
            <person name="Herzog R."/>
        </authorList>
    </citation>
    <scope>NUCLEOTIDE SEQUENCE [LARGE SCALE GENOMIC DNA]</scope>
    <source>
        <strain evidence="2 3">AlHP1</strain>
    </source>
</reference>
<keyword evidence="3" id="KW-1185">Reference proteome</keyword>
<evidence type="ECO:0000256" key="1">
    <source>
        <dbReference type="SAM" id="MobiDB-lite"/>
    </source>
</evidence>
<dbReference type="InterPro" id="IPR037818">
    <property type="entry name" value="TAF8"/>
</dbReference>
<dbReference type="EMBL" id="JBBXJM010000004">
    <property type="protein sequence ID" value="KAL1408624.1"/>
    <property type="molecule type" value="Genomic_DNA"/>
</dbReference>
<dbReference type="RefSeq" id="XP_069208568.1">
    <property type="nucleotide sequence ID" value="XM_069353926.1"/>
</dbReference>
<dbReference type="InterPro" id="IPR009072">
    <property type="entry name" value="Histone-fold"/>
</dbReference>
<dbReference type="CDD" id="cd00076">
    <property type="entry name" value="HFD_SF"/>
    <property type="match status" value="1"/>
</dbReference>
<organism evidence="2 3">
    <name type="scientific">Vanrija albida</name>
    <dbReference type="NCBI Taxonomy" id="181172"/>
    <lineage>
        <taxon>Eukaryota</taxon>
        <taxon>Fungi</taxon>
        <taxon>Dikarya</taxon>
        <taxon>Basidiomycota</taxon>
        <taxon>Agaricomycotina</taxon>
        <taxon>Tremellomycetes</taxon>
        <taxon>Trichosporonales</taxon>
        <taxon>Trichosporonaceae</taxon>
        <taxon>Vanrija</taxon>
    </lineage>
</organism>
<dbReference type="PANTHER" id="PTHR46469">
    <property type="entry name" value="TRANSCRIPTION INITIATION FACTOR TFIID SUBUNIT 8"/>
    <property type="match status" value="1"/>
</dbReference>
<sequence>MSRSLDTPHTHLPPASAAAYLHRVIGTTLQRRGFEGCEAGALGEMERLIEHHIQRLFTLAHDYASLSGRPTANARDLLAAQEASGWGVRELSKEAKKQRISVDLVVEPEPAEPTPPANIASVPETQGDVKPRLERTVPPYAYDSAPGLPDAWTYKPDRPKTPPLPPGNVTAGVLDFIKLTATERGDIPPELGLVDYRRGDGREARRKWGVRGVGAA</sequence>
<feature type="region of interest" description="Disordered" evidence="1">
    <location>
        <begin position="108"/>
        <end position="167"/>
    </location>
</feature>
<evidence type="ECO:0000313" key="2">
    <source>
        <dbReference type="EMBL" id="KAL1408624.1"/>
    </source>
</evidence>
<dbReference type="GeneID" id="95986480"/>
<proteinExistence type="predicted"/>
<protein>
    <recommendedName>
        <fullName evidence="4">Bromodomain associated domain-containing protein</fullName>
    </recommendedName>
</protein>
<dbReference type="Proteomes" id="UP001565368">
    <property type="component" value="Unassembled WGS sequence"/>
</dbReference>